<keyword evidence="1" id="KW-1133">Transmembrane helix</keyword>
<evidence type="ECO:0000313" key="2">
    <source>
        <dbReference type="EMBL" id="KAF2851314.1"/>
    </source>
</evidence>
<dbReference type="Proteomes" id="UP000799423">
    <property type="component" value="Unassembled WGS sequence"/>
</dbReference>
<dbReference type="EMBL" id="MU006302">
    <property type="protein sequence ID" value="KAF2851314.1"/>
    <property type="molecule type" value="Genomic_DNA"/>
</dbReference>
<keyword evidence="1" id="KW-0472">Membrane</keyword>
<evidence type="ECO:0000313" key="3">
    <source>
        <dbReference type="Proteomes" id="UP000799423"/>
    </source>
</evidence>
<evidence type="ECO:0000256" key="1">
    <source>
        <dbReference type="SAM" id="Phobius"/>
    </source>
</evidence>
<protein>
    <submittedName>
        <fullName evidence="2">Uncharacterized protein</fullName>
    </submittedName>
</protein>
<organism evidence="2 3">
    <name type="scientific">Plenodomus tracheiphilus IPT5</name>
    <dbReference type="NCBI Taxonomy" id="1408161"/>
    <lineage>
        <taxon>Eukaryota</taxon>
        <taxon>Fungi</taxon>
        <taxon>Dikarya</taxon>
        <taxon>Ascomycota</taxon>
        <taxon>Pezizomycotina</taxon>
        <taxon>Dothideomycetes</taxon>
        <taxon>Pleosporomycetidae</taxon>
        <taxon>Pleosporales</taxon>
        <taxon>Pleosporineae</taxon>
        <taxon>Leptosphaeriaceae</taxon>
        <taxon>Plenodomus</taxon>
    </lineage>
</organism>
<proteinExistence type="predicted"/>
<keyword evidence="3" id="KW-1185">Reference proteome</keyword>
<name>A0A6A7B7N5_9PLEO</name>
<reference evidence="2" key="1">
    <citation type="submission" date="2020-01" db="EMBL/GenBank/DDBJ databases">
        <authorList>
            <consortium name="DOE Joint Genome Institute"/>
            <person name="Haridas S."/>
            <person name="Albert R."/>
            <person name="Binder M."/>
            <person name="Bloem J."/>
            <person name="Labutti K."/>
            <person name="Salamov A."/>
            <person name="Andreopoulos B."/>
            <person name="Baker S.E."/>
            <person name="Barry K."/>
            <person name="Bills G."/>
            <person name="Bluhm B.H."/>
            <person name="Cannon C."/>
            <person name="Castanera R."/>
            <person name="Culley D.E."/>
            <person name="Daum C."/>
            <person name="Ezra D."/>
            <person name="Gonzalez J.B."/>
            <person name="Henrissat B."/>
            <person name="Kuo A."/>
            <person name="Liang C."/>
            <person name="Lipzen A."/>
            <person name="Lutzoni F."/>
            <person name="Magnuson J."/>
            <person name="Mondo S."/>
            <person name="Nolan M."/>
            <person name="Ohm R."/>
            <person name="Pangilinan J."/>
            <person name="Park H.-J."/>
            <person name="Ramirez L."/>
            <person name="Alfaro M."/>
            <person name="Sun H."/>
            <person name="Tritt A."/>
            <person name="Yoshinaga Y."/>
            <person name="Zwiers L.-H."/>
            <person name="Turgeon B.G."/>
            <person name="Goodwin S.B."/>
            <person name="Spatafora J.W."/>
            <person name="Crous P.W."/>
            <person name="Grigoriev I.V."/>
        </authorList>
    </citation>
    <scope>NUCLEOTIDE SEQUENCE</scope>
    <source>
        <strain evidence="2">IPT5</strain>
    </source>
</reference>
<gene>
    <name evidence="2" type="ORF">T440DRAFT_467617</name>
</gene>
<sequence length="86" mass="9510">MDVAHKSPVGLYDSPERWLQRALLSQRVIFAGPKLLRPLSASRPNNLFFASAVLPSIASAAFFAILRQFNCTHWVSIGCVPDPEQS</sequence>
<dbReference type="AlphaFoldDB" id="A0A6A7B7N5"/>
<feature type="transmembrane region" description="Helical" evidence="1">
    <location>
        <begin position="47"/>
        <end position="66"/>
    </location>
</feature>
<keyword evidence="1" id="KW-0812">Transmembrane</keyword>
<accession>A0A6A7B7N5</accession>